<dbReference type="InterPro" id="IPR011068">
    <property type="entry name" value="NuclTrfase_I-like_C"/>
</dbReference>
<feature type="binding site" evidence="14">
    <location>
        <position position="122"/>
    </location>
    <ligand>
        <name>Mg(2+)</name>
        <dbReference type="ChEBI" id="CHEBI:18420"/>
        <label>2</label>
        <note>catalytic</note>
    </ligand>
</feature>
<feature type="compositionally biased region" description="Polar residues" evidence="15">
    <location>
        <begin position="1"/>
        <end position="21"/>
    </location>
</feature>
<dbReference type="SUPFAM" id="SSF55003">
    <property type="entry name" value="PAP/Archaeal CCA-adding enzyme, C-terminal domain"/>
    <property type="match status" value="1"/>
</dbReference>
<dbReference type="GO" id="GO:1990817">
    <property type="term" value="F:poly(A) RNA polymerase activity"/>
    <property type="evidence" value="ECO:0000318"/>
    <property type="project" value="GO_Central"/>
</dbReference>
<comment type="cofactor">
    <cofactor evidence="1">
        <name>Mn(2+)</name>
        <dbReference type="ChEBI" id="CHEBI:29035"/>
    </cofactor>
</comment>
<dbReference type="SUPFAM" id="SSF81301">
    <property type="entry name" value="Nucleotidyltransferase"/>
    <property type="match status" value="1"/>
</dbReference>
<evidence type="ECO:0000259" key="17">
    <source>
        <dbReference type="Pfam" id="PF04928"/>
    </source>
</evidence>
<keyword evidence="6 14" id="KW-0479">Metal-binding</keyword>
<dbReference type="PANTHER" id="PTHR10682">
    <property type="entry name" value="POLY A POLYMERASE"/>
    <property type="match status" value="1"/>
</dbReference>
<dbReference type="CTD" id="20216564"/>
<evidence type="ECO:0000256" key="9">
    <source>
        <dbReference type="ARBA" id="ARBA00022842"/>
    </source>
</evidence>
<keyword evidence="21" id="KW-1185">Reference proteome</keyword>
<dbReference type="OMA" id="HAVANHG"/>
<feature type="domain" description="Poly(A) polymerase central" evidence="17">
    <location>
        <begin position="226"/>
        <end position="372"/>
    </location>
</feature>
<name>T1G667_HELRO</name>
<dbReference type="RefSeq" id="XP_009024944.1">
    <property type="nucleotide sequence ID" value="XM_009026696.1"/>
</dbReference>
<reference evidence="19 21" key="2">
    <citation type="journal article" date="2013" name="Nature">
        <title>Insights into bilaterian evolution from three spiralian genomes.</title>
        <authorList>
            <person name="Simakov O."/>
            <person name="Marletaz F."/>
            <person name="Cho S.J."/>
            <person name="Edsinger-Gonzales E."/>
            <person name="Havlak P."/>
            <person name="Hellsten U."/>
            <person name="Kuo D.H."/>
            <person name="Larsson T."/>
            <person name="Lv J."/>
            <person name="Arendt D."/>
            <person name="Savage R."/>
            <person name="Osoegawa K."/>
            <person name="de Jong P."/>
            <person name="Grimwood J."/>
            <person name="Chapman J.A."/>
            <person name="Shapiro H."/>
            <person name="Aerts A."/>
            <person name="Otillar R.P."/>
            <person name="Terry A.Y."/>
            <person name="Boore J.L."/>
            <person name="Grigoriev I.V."/>
            <person name="Lindberg D.R."/>
            <person name="Seaver E.C."/>
            <person name="Weisblat D.A."/>
            <person name="Putnam N.H."/>
            <person name="Rokhsar D.S."/>
        </authorList>
    </citation>
    <scope>NUCLEOTIDE SEQUENCE</scope>
</reference>
<dbReference type="GO" id="GO:0031123">
    <property type="term" value="P:RNA 3'-end processing"/>
    <property type="evidence" value="ECO:0007669"/>
    <property type="project" value="InterPro"/>
</dbReference>
<comment type="subcellular location">
    <subcellularLocation>
        <location evidence="2 12">Nucleus</location>
    </subcellularLocation>
</comment>
<dbReference type="PIRSF" id="PIRSF018425">
    <property type="entry name" value="PolyA_polymerase"/>
    <property type="match status" value="1"/>
</dbReference>
<feature type="binding site" evidence="13">
    <location>
        <begin position="107"/>
        <end position="109"/>
    </location>
    <ligand>
        <name>ATP</name>
        <dbReference type="ChEBI" id="CHEBI:30616"/>
    </ligand>
</feature>
<dbReference type="OrthoDB" id="412748at2759"/>
<evidence type="ECO:0000256" key="10">
    <source>
        <dbReference type="ARBA" id="ARBA00023242"/>
    </source>
</evidence>
<feature type="region of interest" description="Disordered" evidence="15">
    <location>
        <begin position="508"/>
        <end position="551"/>
    </location>
</feature>
<dbReference type="Pfam" id="PF04928">
    <property type="entry name" value="PAP_central"/>
    <property type="match status" value="1"/>
</dbReference>
<evidence type="ECO:0000313" key="21">
    <source>
        <dbReference type="Proteomes" id="UP000015101"/>
    </source>
</evidence>
<organism evidence="20 21">
    <name type="scientific">Helobdella robusta</name>
    <name type="common">Californian leech</name>
    <dbReference type="NCBI Taxonomy" id="6412"/>
    <lineage>
        <taxon>Eukaryota</taxon>
        <taxon>Metazoa</taxon>
        <taxon>Spiralia</taxon>
        <taxon>Lophotrochozoa</taxon>
        <taxon>Annelida</taxon>
        <taxon>Clitellata</taxon>
        <taxon>Hirudinea</taxon>
        <taxon>Rhynchobdellida</taxon>
        <taxon>Glossiphoniidae</taxon>
        <taxon>Helobdella</taxon>
    </lineage>
</organism>
<dbReference type="GO" id="GO:0003723">
    <property type="term" value="F:RNA binding"/>
    <property type="evidence" value="ECO:0007669"/>
    <property type="project" value="UniProtKB-UniRule"/>
</dbReference>
<accession>T1G667</accession>
<evidence type="ECO:0000256" key="2">
    <source>
        <dbReference type="ARBA" id="ARBA00004123"/>
    </source>
</evidence>
<reference evidence="20" key="3">
    <citation type="submission" date="2015-06" db="UniProtKB">
        <authorList>
            <consortium name="EnsemblMetazoa"/>
        </authorList>
    </citation>
    <scope>IDENTIFICATION</scope>
</reference>
<evidence type="ECO:0000256" key="13">
    <source>
        <dbReference type="PIRSR" id="PIRSR018425-1"/>
    </source>
</evidence>
<feature type="binding site" evidence="13">
    <location>
        <position position="235"/>
    </location>
    <ligand>
        <name>ATP</name>
        <dbReference type="ChEBI" id="CHEBI:30616"/>
    </ligand>
</feature>
<dbReference type="InterPro" id="IPR014492">
    <property type="entry name" value="PolyA_polymerase"/>
</dbReference>
<dbReference type="GO" id="GO:0006397">
    <property type="term" value="P:mRNA processing"/>
    <property type="evidence" value="ECO:0007669"/>
    <property type="project" value="UniProtKB-KW"/>
</dbReference>
<reference evidence="21" key="1">
    <citation type="submission" date="2012-12" db="EMBL/GenBank/DDBJ databases">
        <authorList>
            <person name="Hellsten U."/>
            <person name="Grimwood J."/>
            <person name="Chapman J.A."/>
            <person name="Shapiro H."/>
            <person name="Aerts A."/>
            <person name="Otillar R.P."/>
            <person name="Terry A.Y."/>
            <person name="Boore J.L."/>
            <person name="Simakov O."/>
            <person name="Marletaz F."/>
            <person name="Cho S.-J."/>
            <person name="Edsinger-Gonzales E."/>
            <person name="Havlak P."/>
            <person name="Kuo D.-H."/>
            <person name="Larsson T."/>
            <person name="Lv J."/>
            <person name="Arendt D."/>
            <person name="Savage R."/>
            <person name="Osoegawa K."/>
            <person name="de Jong P."/>
            <person name="Lindberg D.R."/>
            <person name="Seaver E.C."/>
            <person name="Weisblat D.A."/>
            <person name="Putnam N.H."/>
            <person name="Grigoriev I.V."/>
            <person name="Rokhsar D.S."/>
        </authorList>
    </citation>
    <scope>NUCLEOTIDE SEQUENCE</scope>
</reference>
<dbReference type="InterPro" id="IPR007010">
    <property type="entry name" value="PolA_pol_RNA-bd_dom"/>
</dbReference>
<evidence type="ECO:0000256" key="15">
    <source>
        <dbReference type="SAM" id="MobiDB-lite"/>
    </source>
</evidence>
<feature type="binding site" evidence="13">
    <location>
        <begin position="120"/>
        <end position="122"/>
    </location>
    <ligand>
        <name>ATP</name>
        <dbReference type="ChEBI" id="CHEBI:30616"/>
    </ligand>
</feature>
<comment type="catalytic activity">
    <reaction evidence="11 12">
        <text>RNA(n) + ATP = RNA(n)-3'-adenine ribonucleotide + diphosphate</text>
        <dbReference type="Rhea" id="RHEA:11332"/>
        <dbReference type="Rhea" id="RHEA-COMP:14527"/>
        <dbReference type="Rhea" id="RHEA-COMP:17347"/>
        <dbReference type="ChEBI" id="CHEBI:30616"/>
        <dbReference type="ChEBI" id="CHEBI:33019"/>
        <dbReference type="ChEBI" id="CHEBI:140395"/>
        <dbReference type="ChEBI" id="CHEBI:173115"/>
        <dbReference type="EC" id="2.7.7.19"/>
    </reaction>
</comment>
<feature type="binding site" evidence="14">
    <location>
        <position position="120"/>
    </location>
    <ligand>
        <name>Mg(2+)</name>
        <dbReference type="ChEBI" id="CHEBI:18420"/>
        <label>2</label>
        <note>catalytic</note>
    </ligand>
</feature>
<dbReference type="GeneID" id="20216564"/>
<dbReference type="EnsemblMetazoa" id="HelroT86051">
    <property type="protein sequence ID" value="HelroP86051"/>
    <property type="gene ID" value="HelroG86051"/>
</dbReference>
<feature type="binding site" evidence="14">
    <location>
        <position position="122"/>
    </location>
    <ligand>
        <name>Mg(2+)</name>
        <dbReference type="ChEBI" id="CHEBI:18420"/>
        <label>1</label>
        <note>catalytic</note>
    </ligand>
</feature>
<feature type="region of interest" description="Disordered" evidence="15">
    <location>
        <begin position="1"/>
        <end position="22"/>
    </location>
</feature>
<protein>
    <recommendedName>
        <fullName evidence="12">Poly(A) polymerase</fullName>
        <ecNumber evidence="12">2.7.7.19</ecNumber>
    </recommendedName>
</protein>
<dbReference type="InterPro" id="IPR043519">
    <property type="entry name" value="NT_sf"/>
</dbReference>
<keyword evidence="10 12" id="KW-0539">Nucleus</keyword>
<dbReference type="CDD" id="cd05402">
    <property type="entry name" value="NT_PAP_TUTase"/>
    <property type="match status" value="1"/>
</dbReference>
<feature type="binding site" evidence="13">
    <location>
        <begin position="253"/>
        <end position="254"/>
    </location>
    <ligand>
        <name>ATP</name>
        <dbReference type="ChEBI" id="CHEBI:30616"/>
    </ligand>
</feature>
<keyword evidence="4 12" id="KW-0507">mRNA processing</keyword>
<evidence type="ECO:0000256" key="6">
    <source>
        <dbReference type="ARBA" id="ARBA00022723"/>
    </source>
</evidence>
<dbReference type="Gene3D" id="1.10.1410.10">
    <property type="match status" value="1"/>
</dbReference>
<feature type="binding site" evidence="13">
    <location>
        <position position="174"/>
    </location>
    <ligand>
        <name>ATP</name>
        <dbReference type="ChEBI" id="CHEBI:30616"/>
    </ligand>
</feature>
<dbReference type="GO" id="GO:0046872">
    <property type="term" value="F:metal ion binding"/>
    <property type="evidence" value="ECO:0007669"/>
    <property type="project" value="UniProtKB-KW"/>
</dbReference>
<keyword evidence="5 12" id="KW-0808">Transferase</keyword>
<dbReference type="AlphaFoldDB" id="T1G667"/>
<dbReference type="InterPro" id="IPR007012">
    <property type="entry name" value="PolA_pol_cen_dom"/>
</dbReference>
<dbReference type="Gene3D" id="3.30.460.10">
    <property type="entry name" value="Beta Polymerase, domain 2"/>
    <property type="match status" value="1"/>
</dbReference>
<proteinExistence type="inferred from homology"/>
<comment type="cofactor">
    <cofactor evidence="14">
        <name>Mg(2+)</name>
        <dbReference type="ChEBI" id="CHEBI:18420"/>
    </cofactor>
    <text evidence="14">Binds 2 magnesium ions. Also active with manganese.</text>
</comment>
<dbReference type="GO" id="GO:0005634">
    <property type="term" value="C:nucleus"/>
    <property type="evidence" value="ECO:0000318"/>
    <property type="project" value="GO_Central"/>
</dbReference>
<dbReference type="EC" id="2.7.7.19" evidence="12"/>
<dbReference type="InParanoid" id="T1G667"/>
<evidence type="ECO:0000259" key="18">
    <source>
        <dbReference type="Pfam" id="PF20750"/>
    </source>
</evidence>
<evidence type="ECO:0000256" key="1">
    <source>
        <dbReference type="ARBA" id="ARBA00001936"/>
    </source>
</evidence>
<dbReference type="STRING" id="6412.T1G667"/>
<evidence type="ECO:0000256" key="5">
    <source>
        <dbReference type="ARBA" id="ARBA00022679"/>
    </source>
</evidence>
<dbReference type="InterPro" id="IPR048840">
    <property type="entry name" value="PolA_pol_NTPase"/>
</dbReference>
<evidence type="ECO:0000256" key="12">
    <source>
        <dbReference type="PIRNR" id="PIRNR018425"/>
    </source>
</evidence>
<feature type="compositionally biased region" description="Polar residues" evidence="15">
    <location>
        <begin position="518"/>
        <end position="551"/>
    </location>
</feature>
<evidence type="ECO:0000256" key="14">
    <source>
        <dbReference type="PIRSR" id="PIRSR018425-2"/>
    </source>
</evidence>
<dbReference type="FunFam" id="1.10.1410.10:FF:000001">
    <property type="entry name" value="Putative poly(A) polymerase gamma"/>
    <property type="match status" value="1"/>
</dbReference>
<sequence length="593" mass="68326">MPDLTQSNGNFPNTSSSSSLPAVNKIKTHGVTGPISLAKPKPEELKLTEQLDIFLHNNDMYETQDEIIKRMDVFRKLVQLVNIWTKDMAVVKNIPETSNLGAKVYKFGSYRLGVNARGADMDILCVVPRHINRNDFFDSFIDILKKEPGINDLRDIVDAFVPVIKMTFDGIEIDMLFARLALTEIKDTQDLMDDNILKNLDQKCVRSLNGFRNTVEILHLVSNIKNFKMTLRAIKLWAKKRGIYSNVLGFLGGVSWAMLVARICQLYPNATPSVLVHRFFFVFSQWKWPLPVLLKQLSECKISETFSFWDPRKNSSDRKHLMPIITPCFPSQNSTYNVGTSTRAIIINEFVRGFNISTKILNKKDDWENLFKPYDFFNMYRDFYVVRASSFSAATHLEWYGLIESKLRLFVQKLEAKPVIKLAHINTKRYSSKSDSTEQHCTQWFIGLTFSQASVKVDITYETLYFYEQIRLALGPKLKEGINLDVKYLRRKELIHYLPDNVLHTKSKGIKRKHTDDMNISDSLSQSTSTTPRPSLKNNIPASESPLPLSNNDIGAARISPHITNEQRYMPEPKRMRFSTDFHPTAEMIQIWR</sequence>
<dbReference type="FunFam" id="3.30.460.10:FF:000002">
    <property type="entry name" value="Poly(A) polymerase alpha, putative"/>
    <property type="match status" value="1"/>
</dbReference>
<evidence type="ECO:0000313" key="19">
    <source>
        <dbReference type="EMBL" id="ESN96882.1"/>
    </source>
</evidence>
<evidence type="ECO:0000256" key="11">
    <source>
        <dbReference type="ARBA" id="ARBA00048830"/>
    </source>
</evidence>
<keyword evidence="9 14" id="KW-0460">Magnesium</keyword>
<evidence type="ECO:0000313" key="20">
    <source>
        <dbReference type="EnsemblMetazoa" id="HelroP86051"/>
    </source>
</evidence>
<keyword evidence="7 12" id="KW-0547">Nucleotide-binding</keyword>
<dbReference type="PANTHER" id="PTHR10682:SF10">
    <property type="entry name" value="POLYNUCLEOTIDE ADENYLYLTRANSFERASE"/>
    <property type="match status" value="1"/>
</dbReference>
<dbReference type="EMBL" id="AMQM01006526">
    <property type="status" value="NOT_ANNOTATED_CDS"/>
    <property type="molecule type" value="Genomic_DNA"/>
</dbReference>
<dbReference type="FunCoup" id="T1G667">
    <property type="interactions" value="1919"/>
</dbReference>
<dbReference type="HOGENOM" id="CLU_011511_4_0_1"/>
<feature type="binding site" evidence="13">
    <location>
        <position position="244"/>
    </location>
    <ligand>
        <name>ATP</name>
        <dbReference type="ChEBI" id="CHEBI:30616"/>
    </ligand>
</feature>
<evidence type="ECO:0000259" key="16">
    <source>
        <dbReference type="Pfam" id="PF04926"/>
    </source>
</evidence>
<comment type="similarity">
    <text evidence="3 12">Belongs to the poly(A) polymerase family.</text>
</comment>
<dbReference type="Pfam" id="PF04926">
    <property type="entry name" value="PAP_RNA-bind"/>
    <property type="match status" value="1"/>
</dbReference>
<evidence type="ECO:0000256" key="8">
    <source>
        <dbReference type="ARBA" id="ARBA00022840"/>
    </source>
</evidence>
<evidence type="ECO:0000256" key="3">
    <source>
        <dbReference type="ARBA" id="ARBA00010912"/>
    </source>
</evidence>
<keyword evidence="8 12" id="KW-0067">ATP-binding</keyword>
<feature type="binding site" evidence="14">
    <location>
        <position position="174"/>
    </location>
    <ligand>
        <name>Mg(2+)</name>
        <dbReference type="ChEBI" id="CHEBI:18420"/>
        <label>2</label>
        <note>catalytic</note>
    </ligand>
</feature>
<evidence type="ECO:0000256" key="4">
    <source>
        <dbReference type="ARBA" id="ARBA00022664"/>
    </source>
</evidence>
<dbReference type="Gene3D" id="3.30.70.590">
    <property type="entry name" value="Poly(A) polymerase predicted RNA binding domain"/>
    <property type="match status" value="1"/>
</dbReference>
<dbReference type="EMBL" id="KB097487">
    <property type="protein sequence ID" value="ESN96882.1"/>
    <property type="molecule type" value="Genomic_DNA"/>
</dbReference>
<feature type="binding site" evidence="14">
    <location>
        <position position="120"/>
    </location>
    <ligand>
        <name>Mg(2+)</name>
        <dbReference type="ChEBI" id="CHEBI:18420"/>
        <label>1</label>
        <note>catalytic</note>
    </ligand>
</feature>
<dbReference type="GO" id="GO:0005524">
    <property type="term" value="F:ATP binding"/>
    <property type="evidence" value="ECO:0007669"/>
    <property type="project" value="UniProtKB-UniRule"/>
</dbReference>
<dbReference type="Pfam" id="PF20750">
    <property type="entry name" value="PAP_NTPase"/>
    <property type="match status" value="1"/>
</dbReference>
<dbReference type="KEGG" id="hro:HELRODRAFT_86051"/>
<dbReference type="SUPFAM" id="SSF81631">
    <property type="entry name" value="PAP/OAS1 substrate-binding domain"/>
    <property type="match status" value="1"/>
</dbReference>
<feature type="domain" description="Poly(A) polymerase nucleotidyltransferase" evidence="18">
    <location>
        <begin position="30"/>
        <end position="221"/>
    </location>
</feature>
<gene>
    <name evidence="20" type="primary">20216564</name>
    <name evidence="19" type="ORF">HELRODRAFT_86051</name>
</gene>
<dbReference type="Proteomes" id="UP000015101">
    <property type="component" value="Unassembled WGS sequence"/>
</dbReference>
<evidence type="ECO:0000256" key="7">
    <source>
        <dbReference type="ARBA" id="ARBA00022741"/>
    </source>
</evidence>
<comment type="function">
    <text evidence="12">Polymerase that creates the 3'-poly(A) tail of mRNA's.</text>
</comment>
<feature type="domain" description="Poly(A) polymerase RNA-binding" evidence="16">
    <location>
        <begin position="375"/>
        <end position="434"/>
    </location>
</feature>
<dbReference type="eggNOG" id="KOG2245">
    <property type="taxonomic scope" value="Eukaryota"/>
</dbReference>